<dbReference type="Pfam" id="PF13966">
    <property type="entry name" value="zf-RVT"/>
    <property type="match status" value="1"/>
</dbReference>
<name>A0AAN8SZG0_SOLBU</name>
<accession>A0AAN8SZG0</accession>
<organism evidence="2 3">
    <name type="scientific">Solanum bulbocastanum</name>
    <name type="common">Wild potato</name>
    <dbReference type="NCBI Taxonomy" id="147425"/>
    <lineage>
        <taxon>Eukaryota</taxon>
        <taxon>Viridiplantae</taxon>
        <taxon>Streptophyta</taxon>
        <taxon>Embryophyta</taxon>
        <taxon>Tracheophyta</taxon>
        <taxon>Spermatophyta</taxon>
        <taxon>Magnoliopsida</taxon>
        <taxon>eudicotyledons</taxon>
        <taxon>Gunneridae</taxon>
        <taxon>Pentapetalae</taxon>
        <taxon>asterids</taxon>
        <taxon>lamiids</taxon>
        <taxon>Solanales</taxon>
        <taxon>Solanaceae</taxon>
        <taxon>Solanoideae</taxon>
        <taxon>Solaneae</taxon>
        <taxon>Solanum</taxon>
    </lineage>
</organism>
<gene>
    <name evidence="2" type="ORF">RDI58_025097</name>
</gene>
<evidence type="ECO:0000313" key="3">
    <source>
        <dbReference type="Proteomes" id="UP001371456"/>
    </source>
</evidence>
<sequence>MTANLTMWRTECGGSEVWKIMIQARNLIDHQILWHAGKGSYFIWHDNWTELGDLYTITGDNFEWDDNYERIAELATNGEWEVVILKENFQMELVDNILSCIKSPNGVDEQDKPCWILDTKGTFSVKTARNYIRHKEQSNKIHTLIWNKGVLFKMAFIMWRLWKFKIPVEDKIKRWDMDGPSRCWCL</sequence>
<evidence type="ECO:0000259" key="1">
    <source>
        <dbReference type="Pfam" id="PF13966"/>
    </source>
</evidence>
<dbReference type="InterPro" id="IPR026960">
    <property type="entry name" value="RVT-Znf"/>
</dbReference>
<evidence type="ECO:0000313" key="2">
    <source>
        <dbReference type="EMBL" id="KAK6778379.1"/>
    </source>
</evidence>
<comment type="caution">
    <text evidence="2">The sequence shown here is derived from an EMBL/GenBank/DDBJ whole genome shotgun (WGS) entry which is preliminary data.</text>
</comment>
<dbReference type="EMBL" id="JBANQN010000010">
    <property type="protein sequence ID" value="KAK6778379.1"/>
    <property type="molecule type" value="Genomic_DNA"/>
</dbReference>
<protein>
    <recommendedName>
        <fullName evidence="1">Reverse transcriptase zinc-binding domain-containing protein</fullName>
    </recommendedName>
</protein>
<reference evidence="2 3" key="1">
    <citation type="submission" date="2024-02" db="EMBL/GenBank/DDBJ databases">
        <title>de novo genome assembly of Solanum bulbocastanum strain 11H21.</title>
        <authorList>
            <person name="Hosaka A.J."/>
        </authorList>
    </citation>
    <scope>NUCLEOTIDE SEQUENCE [LARGE SCALE GENOMIC DNA]</scope>
    <source>
        <tissue evidence="2">Young leaves</tissue>
    </source>
</reference>
<dbReference type="Proteomes" id="UP001371456">
    <property type="component" value="Unassembled WGS sequence"/>
</dbReference>
<keyword evidence="3" id="KW-1185">Reference proteome</keyword>
<feature type="domain" description="Reverse transcriptase zinc-binding" evidence="1">
    <location>
        <begin position="123"/>
        <end position="185"/>
    </location>
</feature>
<dbReference type="AlphaFoldDB" id="A0AAN8SZG0"/>
<proteinExistence type="predicted"/>